<dbReference type="AlphaFoldDB" id="A0A7X0NEF5"/>
<protein>
    <submittedName>
        <fullName evidence="3">Glycosyltransferase involved in cell wall biosynthesis</fullName>
    </submittedName>
</protein>
<evidence type="ECO:0000259" key="2">
    <source>
        <dbReference type="Pfam" id="PF13439"/>
    </source>
</evidence>
<evidence type="ECO:0000313" key="4">
    <source>
        <dbReference type="Proteomes" id="UP000537141"/>
    </source>
</evidence>
<name>A0A7X0NEF5_9GAMM</name>
<dbReference type="InterPro" id="IPR028098">
    <property type="entry name" value="Glyco_trans_4-like_N"/>
</dbReference>
<gene>
    <name evidence="3" type="ORF">HNQ55_000405</name>
</gene>
<evidence type="ECO:0000259" key="1">
    <source>
        <dbReference type="Pfam" id="PF00534"/>
    </source>
</evidence>
<sequence>MKILHVVSSLNVGGAERFVIDLATEQKQQGLQPSILSMGKVGEPLESEVKRFDLGLLHGTNISQLRSYLSQFDIVHVHSSYSLLRVLLASLLLPIKVVYTRHNERVHTSFKWRIIYLIAKFRLHKMVFVAEKARQNYLATYPSFEKKSCTVLNGVLPMVTTKTQSEKFRIAHVGRFVHLKAQHHIIQAIGLLAEDIQKQLKLFFYGTGDLLEKNKNLAKELIPNVDVAFMGFVTDRNKIYENTDCLVVASETEGLSLAIIEALASGTPTIASKVGGNPELIRDNINGLLFDYSNIEKLAELIELMINNKALYEQFSNNSIALFESNFSIERCTKKYLVAYGN</sequence>
<dbReference type="Gene3D" id="3.40.50.2000">
    <property type="entry name" value="Glycogen Phosphorylase B"/>
    <property type="match status" value="2"/>
</dbReference>
<proteinExistence type="predicted"/>
<dbReference type="Pfam" id="PF13439">
    <property type="entry name" value="Glyco_transf_4"/>
    <property type="match status" value="1"/>
</dbReference>
<keyword evidence="3" id="KW-0808">Transferase</keyword>
<dbReference type="GO" id="GO:1901135">
    <property type="term" value="P:carbohydrate derivative metabolic process"/>
    <property type="evidence" value="ECO:0007669"/>
    <property type="project" value="UniProtKB-ARBA"/>
</dbReference>
<dbReference type="EMBL" id="JACHHU010000002">
    <property type="protein sequence ID" value="MBB6541930.1"/>
    <property type="molecule type" value="Genomic_DNA"/>
</dbReference>
<feature type="domain" description="Glycosyl transferase family 1" evidence="1">
    <location>
        <begin position="164"/>
        <end position="319"/>
    </location>
</feature>
<feature type="domain" description="Glycosyltransferase subfamily 4-like N-terminal" evidence="2">
    <location>
        <begin position="12"/>
        <end position="155"/>
    </location>
</feature>
<organism evidence="3 4">
    <name type="scientific">Thalassotalea piscium</name>
    <dbReference type="NCBI Taxonomy" id="1230533"/>
    <lineage>
        <taxon>Bacteria</taxon>
        <taxon>Pseudomonadati</taxon>
        <taxon>Pseudomonadota</taxon>
        <taxon>Gammaproteobacteria</taxon>
        <taxon>Alteromonadales</taxon>
        <taxon>Colwelliaceae</taxon>
        <taxon>Thalassotalea</taxon>
    </lineage>
</organism>
<dbReference type="RefSeq" id="WP_184421970.1">
    <property type="nucleotide sequence ID" value="NZ_AP027362.1"/>
</dbReference>
<evidence type="ECO:0000313" key="3">
    <source>
        <dbReference type="EMBL" id="MBB6541930.1"/>
    </source>
</evidence>
<comment type="caution">
    <text evidence="3">The sequence shown here is derived from an EMBL/GenBank/DDBJ whole genome shotgun (WGS) entry which is preliminary data.</text>
</comment>
<dbReference type="InterPro" id="IPR001296">
    <property type="entry name" value="Glyco_trans_1"/>
</dbReference>
<dbReference type="Proteomes" id="UP000537141">
    <property type="component" value="Unassembled WGS sequence"/>
</dbReference>
<dbReference type="PANTHER" id="PTHR12526">
    <property type="entry name" value="GLYCOSYLTRANSFERASE"/>
    <property type="match status" value="1"/>
</dbReference>
<keyword evidence="4" id="KW-1185">Reference proteome</keyword>
<dbReference type="GO" id="GO:0016757">
    <property type="term" value="F:glycosyltransferase activity"/>
    <property type="evidence" value="ECO:0007669"/>
    <property type="project" value="InterPro"/>
</dbReference>
<reference evidence="3 4" key="1">
    <citation type="submission" date="2020-08" db="EMBL/GenBank/DDBJ databases">
        <title>Genomic Encyclopedia of Type Strains, Phase IV (KMG-IV): sequencing the most valuable type-strain genomes for metagenomic binning, comparative biology and taxonomic classification.</title>
        <authorList>
            <person name="Goeker M."/>
        </authorList>
    </citation>
    <scope>NUCLEOTIDE SEQUENCE [LARGE SCALE GENOMIC DNA]</scope>
    <source>
        <strain evidence="3 4">DSM 26287</strain>
    </source>
</reference>
<accession>A0A7X0NEF5</accession>
<dbReference type="Pfam" id="PF00534">
    <property type="entry name" value="Glycos_transf_1"/>
    <property type="match status" value="1"/>
</dbReference>
<dbReference type="SUPFAM" id="SSF53756">
    <property type="entry name" value="UDP-Glycosyltransferase/glycogen phosphorylase"/>
    <property type="match status" value="1"/>
</dbReference>
<dbReference type="PANTHER" id="PTHR12526:SF630">
    <property type="entry name" value="GLYCOSYLTRANSFERASE"/>
    <property type="match status" value="1"/>
</dbReference>
<dbReference type="CDD" id="cd03801">
    <property type="entry name" value="GT4_PimA-like"/>
    <property type="match status" value="1"/>
</dbReference>